<protein>
    <recommendedName>
        <fullName evidence="3">Cytochrome P450 704C1</fullName>
    </recommendedName>
</protein>
<reference evidence="1 2" key="1">
    <citation type="submission" date="2018-09" db="EMBL/GenBank/DDBJ databases">
        <title>A high-quality reference genome of wild soybean provides a powerful tool to mine soybean genomes.</title>
        <authorList>
            <person name="Xie M."/>
            <person name="Chung C.Y.L."/>
            <person name="Li M.-W."/>
            <person name="Wong F.-L."/>
            <person name="Chan T.-F."/>
            <person name="Lam H.-M."/>
        </authorList>
    </citation>
    <scope>NUCLEOTIDE SEQUENCE [LARGE SCALE GENOMIC DNA]</scope>
    <source>
        <strain evidence="2">cv. W05</strain>
        <tissue evidence="1">Hypocotyl of etiolated seedlings</tissue>
    </source>
</reference>
<dbReference type="SMR" id="A0A445L663"/>
<evidence type="ECO:0000313" key="2">
    <source>
        <dbReference type="Proteomes" id="UP000289340"/>
    </source>
</evidence>
<dbReference type="AlphaFoldDB" id="A0A445L663"/>
<gene>
    <name evidence="1" type="ORF">D0Y65_005838</name>
</gene>
<dbReference type="Gene3D" id="1.10.630.10">
    <property type="entry name" value="Cytochrome P450"/>
    <property type="match status" value="1"/>
</dbReference>
<dbReference type="EMBL" id="QZWG01000003">
    <property type="protein sequence ID" value="RZC18772.1"/>
    <property type="molecule type" value="Genomic_DNA"/>
</dbReference>
<dbReference type="Proteomes" id="UP000289340">
    <property type="component" value="Chromosome 3"/>
</dbReference>
<evidence type="ECO:0000313" key="1">
    <source>
        <dbReference type="EMBL" id="RZC18772.1"/>
    </source>
</evidence>
<organism evidence="1 2">
    <name type="scientific">Glycine soja</name>
    <name type="common">Wild soybean</name>
    <dbReference type="NCBI Taxonomy" id="3848"/>
    <lineage>
        <taxon>Eukaryota</taxon>
        <taxon>Viridiplantae</taxon>
        <taxon>Streptophyta</taxon>
        <taxon>Embryophyta</taxon>
        <taxon>Tracheophyta</taxon>
        <taxon>Spermatophyta</taxon>
        <taxon>Magnoliopsida</taxon>
        <taxon>eudicotyledons</taxon>
        <taxon>Gunneridae</taxon>
        <taxon>Pentapetalae</taxon>
        <taxon>rosids</taxon>
        <taxon>fabids</taxon>
        <taxon>Fabales</taxon>
        <taxon>Fabaceae</taxon>
        <taxon>Papilionoideae</taxon>
        <taxon>50 kb inversion clade</taxon>
        <taxon>NPAAA clade</taxon>
        <taxon>indigoferoid/millettioid clade</taxon>
        <taxon>Phaseoleae</taxon>
        <taxon>Glycine</taxon>
        <taxon>Glycine subgen. Soja</taxon>
    </lineage>
</organism>
<accession>A0A445L663</accession>
<evidence type="ECO:0008006" key="3">
    <source>
        <dbReference type="Google" id="ProtNLM"/>
    </source>
</evidence>
<dbReference type="SUPFAM" id="SSF48264">
    <property type="entry name" value="Cytochrome P450"/>
    <property type="match status" value="1"/>
</dbReference>
<keyword evidence="2" id="KW-1185">Reference proteome</keyword>
<proteinExistence type="predicted"/>
<dbReference type="GO" id="GO:0004497">
    <property type="term" value="F:monooxygenase activity"/>
    <property type="evidence" value="ECO:0007669"/>
    <property type="project" value="InterPro"/>
</dbReference>
<dbReference type="GO" id="GO:0016705">
    <property type="term" value="F:oxidoreductase activity, acting on paired donors, with incorporation or reduction of molecular oxygen"/>
    <property type="evidence" value="ECO:0007669"/>
    <property type="project" value="InterPro"/>
</dbReference>
<dbReference type="GO" id="GO:0020037">
    <property type="term" value="F:heme binding"/>
    <property type="evidence" value="ECO:0007669"/>
    <property type="project" value="InterPro"/>
</dbReference>
<dbReference type="Pfam" id="PF00067">
    <property type="entry name" value="p450"/>
    <property type="match status" value="1"/>
</dbReference>
<dbReference type="InterPro" id="IPR001128">
    <property type="entry name" value="Cyt_P450"/>
</dbReference>
<dbReference type="InterPro" id="IPR036396">
    <property type="entry name" value="Cyt_P450_sf"/>
</dbReference>
<name>A0A445L663_GLYSO</name>
<dbReference type="GO" id="GO:0005506">
    <property type="term" value="F:iron ion binding"/>
    <property type="evidence" value="ECO:0007669"/>
    <property type="project" value="InterPro"/>
</dbReference>
<sequence>MNAGPRICLGKEFAYRQMKIFAAVLLGCFRFKMNDEKKNVTYMQDDDKSSYRWRSSNQGLS</sequence>
<comment type="caution">
    <text evidence="1">The sequence shown here is derived from an EMBL/GenBank/DDBJ whole genome shotgun (WGS) entry which is preliminary data.</text>
</comment>